<gene>
    <name evidence="2" type="ORF">TBH_C1410</name>
</gene>
<dbReference type="Gene3D" id="3.40.30.10">
    <property type="entry name" value="Glutaredoxin"/>
    <property type="match status" value="1"/>
</dbReference>
<dbReference type="KEGG" id="tbn:TBH_C1410"/>
<dbReference type="OrthoDB" id="9813770at2"/>
<organism evidence="2 3">
    <name type="scientific">Thiolapillus brandeum</name>
    <dbReference type="NCBI Taxonomy" id="1076588"/>
    <lineage>
        <taxon>Bacteria</taxon>
        <taxon>Pseudomonadati</taxon>
        <taxon>Pseudomonadota</taxon>
        <taxon>Gammaproteobacteria</taxon>
        <taxon>Chromatiales</taxon>
        <taxon>Sedimenticolaceae</taxon>
        <taxon>Thiolapillus</taxon>
    </lineage>
</organism>
<dbReference type="InterPro" id="IPR036249">
    <property type="entry name" value="Thioredoxin-like_sf"/>
</dbReference>
<evidence type="ECO:0000313" key="2">
    <source>
        <dbReference type="EMBL" id="BAO44333.1"/>
    </source>
</evidence>
<sequence>MVACSACMVATEYSVSKDSISIDYYTDILCVWAYFAQIKVDELKGEFAGRVHLNAHFITLFGNTEVKIGQGYQDGGFSGYSRHVRELGRHFPHVEIHPEIWTRNIPASSMPVHLTLKAVQLLEAQGRFTHVGSAGRSAFEALTWRLRQGFFRDLQNIARWEVLCEHMQALEIPVDAVQQTLDDGSAYAALALDADEHRNRMIEGSPTWIMNEGRQRLYGNVGYRAIAANVQELLERDIDLPDWC</sequence>
<dbReference type="InterPro" id="IPR001853">
    <property type="entry name" value="DSBA-like_thioredoxin_dom"/>
</dbReference>
<dbReference type="GO" id="GO:0016491">
    <property type="term" value="F:oxidoreductase activity"/>
    <property type="evidence" value="ECO:0007669"/>
    <property type="project" value="InterPro"/>
</dbReference>
<feature type="domain" description="DSBA-like thioredoxin" evidence="1">
    <location>
        <begin position="22"/>
        <end position="227"/>
    </location>
</feature>
<dbReference type="SUPFAM" id="SSF52833">
    <property type="entry name" value="Thioredoxin-like"/>
    <property type="match status" value="1"/>
</dbReference>
<proteinExistence type="predicted"/>
<reference evidence="2 3" key="1">
    <citation type="journal article" date="2014" name="PLoS ONE">
        <title>Physiological and genomic features of a novel sulfur-oxidizing gammaproteobacterium belonging to a previously uncultivated symbiotic lineage isolated from a hydrothermal vent.</title>
        <authorList>
            <person name="Nunoura T."/>
            <person name="Takaki Y."/>
            <person name="Kazama H."/>
            <person name="Kakuta J."/>
            <person name="Shimamura S."/>
            <person name="Makita H."/>
            <person name="Hirai M."/>
            <person name="Miyazaki M."/>
            <person name="Takai K."/>
        </authorList>
    </citation>
    <scope>NUCLEOTIDE SEQUENCE [LARGE SCALE GENOMIC DNA]</scope>
    <source>
        <strain evidence="2 3">Hiromi1</strain>
    </source>
</reference>
<protein>
    <submittedName>
        <fullName evidence="2">DsbA oxidoreductase</fullName>
    </submittedName>
</protein>
<accession>A0A7U6JI20</accession>
<dbReference type="Pfam" id="PF01323">
    <property type="entry name" value="DSBA"/>
    <property type="match status" value="1"/>
</dbReference>
<evidence type="ECO:0000259" key="1">
    <source>
        <dbReference type="Pfam" id="PF01323"/>
    </source>
</evidence>
<name>A0A7U6JI20_9GAMM</name>
<dbReference type="AlphaFoldDB" id="A0A7U6JI20"/>
<dbReference type="Proteomes" id="UP000031631">
    <property type="component" value="Chromosome"/>
</dbReference>
<keyword evidence="3" id="KW-1185">Reference proteome</keyword>
<dbReference type="EMBL" id="AP012273">
    <property type="protein sequence ID" value="BAO44333.1"/>
    <property type="molecule type" value="Genomic_DNA"/>
</dbReference>
<evidence type="ECO:0000313" key="3">
    <source>
        <dbReference type="Proteomes" id="UP000031631"/>
    </source>
</evidence>